<reference evidence="2" key="1">
    <citation type="journal article" date="2023" name="PhytoFront">
        <title>Draft Genome Resources of Seven Strains of Tilletia horrida, Causal Agent of Kernel Smut of Rice.</title>
        <authorList>
            <person name="Khanal S."/>
            <person name="Antony Babu S."/>
            <person name="Zhou X.G."/>
        </authorList>
    </citation>
    <scope>NUCLEOTIDE SEQUENCE</scope>
    <source>
        <strain evidence="2">TX3</strain>
    </source>
</reference>
<feature type="compositionally biased region" description="Polar residues" evidence="1">
    <location>
        <begin position="709"/>
        <end position="718"/>
    </location>
</feature>
<name>A0AAN6GK52_9BASI</name>
<proteinExistence type="predicted"/>
<feature type="compositionally biased region" description="Low complexity" evidence="1">
    <location>
        <begin position="891"/>
        <end position="907"/>
    </location>
</feature>
<feature type="region of interest" description="Disordered" evidence="1">
    <location>
        <begin position="447"/>
        <end position="476"/>
    </location>
</feature>
<protein>
    <submittedName>
        <fullName evidence="2">Uncharacterized protein</fullName>
    </submittedName>
</protein>
<comment type="caution">
    <text evidence="2">The sequence shown here is derived from an EMBL/GenBank/DDBJ whole genome shotgun (WGS) entry which is preliminary data.</text>
</comment>
<feature type="region of interest" description="Disordered" evidence="1">
    <location>
        <begin position="334"/>
        <end position="416"/>
    </location>
</feature>
<organism evidence="2 3">
    <name type="scientific">Tilletia horrida</name>
    <dbReference type="NCBI Taxonomy" id="155126"/>
    <lineage>
        <taxon>Eukaryota</taxon>
        <taxon>Fungi</taxon>
        <taxon>Dikarya</taxon>
        <taxon>Basidiomycota</taxon>
        <taxon>Ustilaginomycotina</taxon>
        <taxon>Exobasidiomycetes</taxon>
        <taxon>Tilletiales</taxon>
        <taxon>Tilletiaceae</taxon>
        <taxon>Tilletia</taxon>
    </lineage>
</organism>
<dbReference type="AlphaFoldDB" id="A0AAN6GK52"/>
<feature type="region of interest" description="Disordered" evidence="1">
    <location>
        <begin position="692"/>
        <end position="753"/>
    </location>
</feature>
<evidence type="ECO:0000256" key="1">
    <source>
        <dbReference type="SAM" id="MobiDB-lite"/>
    </source>
</evidence>
<feature type="region of interest" description="Disordered" evidence="1">
    <location>
        <begin position="43"/>
        <end position="71"/>
    </location>
</feature>
<evidence type="ECO:0000313" key="3">
    <source>
        <dbReference type="Proteomes" id="UP001176521"/>
    </source>
</evidence>
<feature type="region of interest" description="Disordered" evidence="1">
    <location>
        <begin position="767"/>
        <end position="913"/>
    </location>
</feature>
<feature type="compositionally biased region" description="Low complexity" evidence="1">
    <location>
        <begin position="448"/>
        <end position="458"/>
    </location>
</feature>
<feature type="compositionally biased region" description="Polar residues" evidence="1">
    <location>
        <begin position="361"/>
        <end position="373"/>
    </location>
</feature>
<feature type="compositionally biased region" description="Low complexity" evidence="1">
    <location>
        <begin position="343"/>
        <end position="359"/>
    </location>
</feature>
<feature type="compositionally biased region" description="Gly residues" evidence="1">
    <location>
        <begin position="821"/>
        <end position="834"/>
    </location>
</feature>
<feature type="compositionally biased region" description="Low complexity" evidence="1">
    <location>
        <begin position="805"/>
        <end position="820"/>
    </location>
</feature>
<accession>A0AAN6GK52</accession>
<feature type="compositionally biased region" description="Low complexity" evidence="1">
    <location>
        <begin position="774"/>
        <end position="786"/>
    </location>
</feature>
<keyword evidence="3" id="KW-1185">Reference proteome</keyword>
<dbReference type="EMBL" id="JAPDMQ010000003">
    <property type="protein sequence ID" value="KAK0541169.1"/>
    <property type="molecule type" value="Genomic_DNA"/>
</dbReference>
<gene>
    <name evidence="2" type="ORF">OC842_000128</name>
</gene>
<dbReference type="Proteomes" id="UP001176521">
    <property type="component" value="Unassembled WGS sequence"/>
</dbReference>
<sequence>MSQQPWTVTRPSAFSTPSTVDYDVTFDIDQQFDFYADAQGNVRLEQQPPPLDRQTTSISSPPRASEPPLPPNHQLIASRHVLGQSGLPDVYCDAETLARLTSSFAYTGNGGRRTYLQTLRKEGHLFIKLGDGAASASEEAQLLHWARRKLRGQSDDQPTDGEHYRLCFGRIGDLTLAVSGVIDFGGVSSRLHAVNSRRPPNTQELIAAKLLNVKKIVTLLQTRRDEYERTEHSVSHGLSVRNGGERARWAALRAFLTDALGNMTREGFYTITVDEARKIIKFEKTSNATSRQSFFTLHPSAKLLPSVSASSSTQQAGASRPPLPTQEQLWALEKGRQGQQMDASAQSRASSNSSNSLAAPFQQSDRQWLSSPEPQARAEVSDQKQETQKQPVVLEGSSGQEQTKRSHASSPLDMFQPLGTATLDETLASLYQVPATFADRLNAALQQSSSRSRTASSSYPTQNVSAERQQDHERERQDFMERCRRLPPPPIPGEEVRKIGQWISQKICAQQPLHFQLDEDMLLVATDKITGGILYAPDLHREKHACGWPLWLVILIHHLTPSLRKLILSAAAKGQSCLDSEDIINLSLGPMASTKGGGLYALSPARSSLYLGQTEAYEVRWATGYGRNAMPSTRMVAAAKLVDIRKWRGGPILLMNGEIRLARCFIETVLILCTNASTFPNLNTRFIDRVQSDEEVERAREKRKRARSDQQSGASGSVQRRKLNQRDESANAGSSKRSTGAGGSGKGAGDVASDMSAANTRADIIADTTGGEASTMTATSCSTTSTEGNNGKMGITGSSTESDDSTSSTADEPFASASAGSAGGSPNGADGGGNESKMGTSAMAGSADSTANPSDADRSTSAHVSPSSTGDADGGADGADSSMGNAEDAEGSTGASASAGSSSSATALPDKAGARQRIATNTFSAKDIPARRWTSEDVFNYYGGFTRSGKVAGCYRDRDVRHLVQLSAFYMQLWLVEQWQPADDWLVLVKDVHGAYAAAAKAAGVRVESSLAFGHAVQASFHEHGKQFCRDGGYEYRYRLQPREGPVTLEVHPRPPGSASCLQMRFLDITTTSPPS</sequence>
<evidence type="ECO:0000313" key="2">
    <source>
        <dbReference type="EMBL" id="KAK0541169.1"/>
    </source>
</evidence>